<evidence type="ECO:0000259" key="2">
    <source>
        <dbReference type="Pfam" id="PF00089"/>
    </source>
</evidence>
<dbReference type="PROSITE" id="PS00134">
    <property type="entry name" value="TRYPSIN_HIS"/>
    <property type="match status" value="1"/>
</dbReference>
<dbReference type="SUPFAM" id="SSF50494">
    <property type="entry name" value="Trypsin-like serine proteases"/>
    <property type="match status" value="1"/>
</dbReference>
<dbReference type="InterPro" id="IPR009003">
    <property type="entry name" value="Peptidase_S1_PA"/>
</dbReference>
<dbReference type="GO" id="GO:0004252">
    <property type="term" value="F:serine-type endopeptidase activity"/>
    <property type="evidence" value="ECO:0007669"/>
    <property type="project" value="InterPro"/>
</dbReference>
<organism evidence="3">
    <name type="scientific">Timema cristinae</name>
    <name type="common">Walking stick</name>
    <dbReference type="NCBI Taxonomy" id="61476"/>
    <lineage>
        <taxon>Eukaryota</taxon>
        <taxon>Metazoa</taxon>
        <taxon>Ecdysozoa</taxon>
        <taxon>Arthropoda</taxon>
        <taxon>Hexapoda</taxon>
        <taxon>Insecta</taxon>
        <taxon>Pterygota</taxon>
        <taxon>Neoptera</taxon>
        <taxon>Polyneoptera</taxon>
        <taxon>Phasmatodea</taxon>
        <taxon>Timematodea</taxon>
        <taxon>Timematoidea</taxon>
        <taxon>Timematidae</taxon>
        <taxon>Timema</taxon>
    </lineage>
</organism>
<dbReference type="PANTHER" id="PTHR24252:SF7">
    <property type="entry name" value="HYALIN"/>
    <property type="match status" value="1"/>
</dbReference>
<dbReference type="Pfam" id="PF00089">
    <property type="entry name" value="Trypsin"/>
    <property type="match status" value="1"/>
</dbReference>
<gene>
    <name evidence="3" type="ORF">TCEB3V08_LOCUS2349</name>
</gene>
<feature type="domain" description="Peptidase S1" evidence="2">
    <location>
        <begin position="28"/>
        <end position="74"/>
    </location>
</feature>
<dbReference type="PANTHER" id="PTHR24252">
    <property type="entry name" value="ACROSIN-RELATED"/>
    <property type="match status" value="1"/>
</dbReference>
<dbReference type="InterPro" id="IPR018114">
    <property type="entry name" value="TRYPSIN_HIS"/>
</dbReference>
<dbReference type="InterPro" id="IPR043504">
    <property type="entry name" value="Peptidase_S1_PA_chymotrypsin"/>
</dbReference>
<name>A0A7R9CFL2_TIMCR</name>
<keyword evidence="1" id="KW-1015">Disulfide bond</keyword>
<dbReference type="AlphaFoldDB" id="A0A7R9CFL2"/>
<evidence type="ECO:0000256" key="1">
    <source>
        <dbReference type="ARBA" id="ARBA00023157"/>
    </source>
</evidence>
<proteinExistence type="predicted"/>
<evidence type="ECO:0000313" key="3">
    <source>
        <dbReference type="EMBL" id="CAD7394424.1"/>
    </source>
</evidence>
<dbReference type="GO" id="GO:0006508">
    <property type="term" value="P:proteolysis"/>
    <property type="evidence" value="ECO:0007669"/>
    <property type="project" value="InterPro"/>
</dbReference>
<sequence>MAYLIYQACGLGGEASKLKTNNLTHESILGGSRSYLGEYPFMLALEDQTHQFCGASAIGKSWAITAAHCLTGFKDRFGLN</sequence>
<accession>A0A7R9CFL2</accession>
<dbReference type="Gene3D" id="2.40.10.10">
    <property type="entry name" value="Trypsin-like serine proteases"/>
    <property type="match status" value="1"/>
</dbReference>
<protein>
    <recommendedName>
        <fullName evidence="2">Peptidase S1 domain-containing protein</fullName>
    </recommendedName>
</protein>
<reference evidence="3" key="1">
    <citation type="submission" date="2020-11" db="EMBL/GenBank/DDBJ databases">
        <authorList>
            <person name="Tran Van P."/>
        </authorList>
    </citation>
    <scope>NUCLEOTIDE SEQUENCE</scope>
</reference>
<dbReference type="EMBL" id="OC316955">
    <property type="protein sequence ID" value="CAD7394424.1"/>
    <property type="molecule type" value="Genomic_DNA"/>
</dbReference>
<dbReference type="InterPro" id="IPR001254">
    <property type="entry name" value="Trypsin_dom"/>
</dbReference>